<comment type="caution">
    <text evidence="2">The sequence shown here is derived from an EMBL/GenBank/DDBJ whole genome shotgun (WGS) entry which is preliminary data.</text>
</comment>
<sequence>MDPLETDESATSSYYSISNTSVSSSLSLESLSGGRSTGSDEKKVHARICDIADILNLESFGQDDRLGSDEQQDENFWFLFDKQISYNNSVGDGSTVQCLRTTIQDEHPLEFENLKADLYDLVKGSKQLSPNDYKRSLYNRPIAFEKDSRLWARNLLDTFKTGNSAAADNNNDINRQMDKTSSDYDSSICDDSLFETNVEYIQKLNSDNNYSTHLNYLQSNRSKLWYTLTDSLDVIDGFLGKIISF</sequence>
<accession>A0A814RJV4</accession>
<dbReference type="Proteomes" id="UP000663829">
    <property type="component" value="Unassembled WGS sequence"/>
</dbReference>
<gene>
    <name evidence="2" type="ORF">GPM918_LOCUS20388</name>
    <name evidence="3" type="ORF">SRO942_LOCUS20389</name>
</gene>
<feature type="region of interest" description="Disordered" evidence="1">
    <location>
        <begin position="1"/>
        <end position="40"/>
    </location>
</feature>
<evidence type="ECO:0000313" key="4">
    <source>
        <dbReference type="Proteomes" id="UP000663829"/>
    </source>
</evidence>
<proteinExistence type="predicted"/>
<organism evidence="2 4">
    <name type="scientific">Didymodactylos carnosus</name>
    <dbReference type="NCBI Taxonomy" id="1234261"/>
    <lineage>
        <taxon>Eukaryota</taxon>
        <taxon>Metazoa</taxon>
        <taxon>Spiralia</taxon>
        <taxon>Gnathifera</taxon>
        <taxon>Rotifera</taxon>
        <taxon>Eurotatoria</taxon>
        <taxon>Bdelloidea</taxon>
        <taxon>Philodinida</taxon>
        <taxon>Philodinidae</taxon>
        <taxon>Didymodactylos</taxon>
    </lineage>
</organism>
<protein>
    <submittedName>
        <fullName evidence="2">Uncharacterized protein</fullName>
    </submittedName>
</protein>
<feature type="compositionally biased region" description="Low complexity" evidence="1">
    <location>
        <begin position="9"/>
        <end position="34"/>
    </location>
</feature>
<evidence type="ECO:0000313" key="3">
    <source>
        <dbReference type="EMBL" id="CAF3898734.1"/>
    </source>
</evidence>
<keyword evidence="4" id="KW-1185">Reference proteome</keyword>
<dbReference type="OrthoDB" id="9995824at2759"/>
<dbReference type="EMBL" id="CAJOBC010006429">
    <property type="protein sequence ID" value="CAF3898734.1"/>
    <property type="molecule type" value="Genomic_DNA"/>
</dbReference>
<dbReference type="Proteomes" id="UP000681722">
    <property type="component" value="Unassembled WGS sequence"/>
</dbReference>
<dbReference type="EMBL" id="CAJNOQ010006427">
    <property type="protein sequence ID" value="CAF1134937.1"/>
    <property type="molecule type" value="Genomic_DNA"/>
</dbReference>
<evidence type="ECO:0000313" key="2">
    <source>
        <dbReference type="EMBL" id="CAF1134937.1"/>
    </source>
</evidence>
<evidence type="ECO:0000256" key="1">
    <source>
        <dbReference type="SAM" id="MobiDB-lite"/>
    </source>
</evidence>
<reference evidence="2" key="1">
    <citation type="submission" date="2021-02" db="EMBL/GenBank/DDBJ databases">
        <authorList>
            <person name="Nowell W R."/>
        </authorList>
    </citation>
    <scope>NUCLEOTIDE SEQUENCE</scope>
</reference>
<name>A0A814RJV4_9BILA</name>
<dbReference type="AlphaFoldDB" id="A0A814RJV4"/>